<keyword evidence="2" id="KW-0812">Transmembrane</keyword>
<dbReference type="PANTHER" id="PTHR48046:SF1">
    <property type="entry name" value="GLYCOSYLTRANSFERASE-RELATED"/>
    <property type="match status" value="1"/>
</dbReference>
<feature type="transmembrane region" description="Helical" evidence="2">
    <location>
        <begin position="6"/>
        <end position="22"/>
    </location>
</feature>
<dbReference type="Gramene" id="TVU00845">
    <property type="protein sequence ID" value="TVU00845"/>
    <property type="gene ID" value="EJB05_53693"/>
</dbReference>
<dbReference type="OrthoDB" id="5835829at2759"/>
<dbReference type="EMBL" id="RWGY01000536">
    <property type="protein sequence ID" value="TVU00845.1"/>
    <property type="molecule type" value="Genomic_DNA"/>
</dbReference>
<dbReference type="AlphaFoldDB" id="A0A5J9SPE1"/>
<dbReference type="Gene3D" id="3.40.50.2000">
    <property type="entry name" value="Glycogen Phosphorylase B"/>
    <property type="match status" value="2"/>
</dbReference>
<dbReference type="GO" id="GO:0016757">
    <property type="term" value="F:glycosyltransferase activity"/>
    <property type="evidence" value="ECO:0007669"/>
    <property type="project" value="UniProtKB-KW"/>
</dbReference>
<accession>A0A5J9SPE1</accession>
<evidence type="ECO:0000313" key="3">
    <source>
        <dbReference type="EMBL" id="TVU00845.1"/>
    </source>
</evidence>
<sequence>MEKPPATWIVFIVIIVNVSFYHDELKIAIRVHTSDGTIRGLVTSEEVSKVVRSLMQGEEGEELTRIVAQLSAGAKEAMEEGGSSCKAAKDMIDELCVKSQDGNLEASKEEKEYFQQNLIGGTMEE</sequence>
<feature type="non-terminal residue" evidence="3">
    <location>
        <position position="1"/>
    </location>
</feature>
<dbReference type="SUPFAM" id="SSF53756">
    <property type="entry name" value="UDP-Glycosyltransferase/glycogen phosphorylase"/>
    <property type="match status" value="1"/>
</dbReference>
<keyword evidence="1" id="KW-0328">Glycosyltransferase</keyword>
<keyword evidence="2" id="KW-1133">Transmembrane helix</keyword>
<dbReference type="Proteomes" id="UP000324897">
    <property type="component" value="Unassembled WGS sequence"/>
</dbReference>
<evidence type="ECO:0000256" key="2">
    <source>
        <dbReference type="SAM" id="Phobius"/>
    </source>
</evidence>
<evidence type="ECO:0000256" key="1">
    <source>
        <dbReference type="ARBA" id="ARBA00022676"/>
    </source>
</evidence>
<name>A0A5J9SPE1_9POAL</name>
<keyword evidence="2" id="KW-0472">Membrane</keyword>
<reference evidence="3 4" key="1">
    <citation type="journal article" date="2019" name="Sci. Rep.">
        <title>A high-quality genome of Eragrostis curvula grass provides insights into Poaceae evolution and supports new strategies to enhance forage quality.</title>
        <authorList>
            <person name="Carballo J."/>
            <person name="Santos B.A.C.M."/>
            <person name="Zappacosta D."/>
            <person name="Garbus I."/>
            <person name="Selva J.P."/>
            <person name="Gallo C.A."/>
            <person name="Diaz A."/>
            <person name="Albertini E."/>
            <person name="Caccamo M."/>
            <person name="Echenique V."/>
        </authorList>
    </citation>
    <scope>NUCLEOTIDE SEQUENCE [LARGE SCALE GENOMIC DNA]</scope>
    <source>
        <strain evidence="4">cv. Victoria</strain>
        <tissue evidence="3">Leaf</tissue>
    </source>
</reference>
<comment type="caution">
    <text evidence="3">The sequence shown here is derived from an EMBL/GenBank/DDBJ whole genome shotgun (WGS) entry which is preliminary data.</text>
</comment>
<proteinExistence type="predicted"/>
<protein>
    <submittedName>
        <fullName evidence="3">Uncharacterized protein</fullName>
    </submittedName>
</protein>
<dbReference type="PANTHER" id="PTHR48046">
    <property type="entry name" value="UDP-GLYCOSYLTRANSFERASE 72E1"/>
    <property type="match status" value="1"/>
</dbReference>
<keyword evidence="1" id="KW-0808">Transferase</keyword>
<gene>
    <name evidence="3" type="ORF">EJB05_53693</name>
</gene>
<organism evidence="3 4">
    <name type="scientific">Eragrostis curvula</name>
    <name type="common">weeping love grass</name>
    <dbReference type="NCBI Taxonomy" id="38414"/>
    <lineage>
        <taxon>Eukaryota</taxon>
        <taxon>Viridiplantae</taxon>
        <taxon>Streptophyta</taxon>
        <taxon>Embryophyta</taxon>
        <taxon>Tracheophyta</taxon>
        <taxon>Spermatophyta</taxon>
        <taxon>Magnoliopsida</taxon>
        <taxon>Liliopsida</taxon>
        <taxon>Poales</taxon>
        <taxon>Poaceae</taxon>
        <taxon>PACMAD clade</taxon>
        <taxon>Chloridoideae</taxon>
        <taxon>Eragrostideae</taxon>
        <taxon>Eragrostidinae</taxon>
        <taxon>Eragrostis</taxon>
    </lineage>
</organism>
<keyword evidence="4" id="KW-1185">Reference proteome</keyword>
<evidence type="ECO:0000313" key="4">
    <source>
        <dbReference type="Proteomes" id="UP000324897"/>
    </source>
</evidence>